<name>A0A9X2KTQ8_9GAMM</name>
<dbReference type="Proteomes" id="UP001139319">
    <property type="component" value="Unassembled WGS sequence"/>
</dbReference>
<protein>
    <submittedName>
        <fullName evidence="1">Uncharacterized protein</fullName>
    </submittedName>
</protein>
<dbReference type="RefSeq" id="WP_253968442.1">
    <property type="nucleotide sequence ID" value="NZ_JAMFTH010000004.1"/>
</dbReference>
<organism evidence="1 2">
    <name type="scientific">Gilvimarinus xylanilyticus</name>
    <dbReference type="NCBI Taxonomy" id="2944139"/>
    <lineage>
        <taxon>Bacteria</taxon>
        <taxon>Pseudomonadati</taxon>
        <taxon>Pseudomonadota</taxon>
        <taxon>Gammaproteobacteria</taxon>
        <taxon>Cellvibrionales</taxon>
        <taxon>Cellvibrionaceae</taxon>
        <taxon>Gilvimarinus</taxon>
    </lineage>
</organism>
<dbReference type="AlphaFoldDB" id="A0A9X2KTQ8"/>
<reference evidence="1" key="1">
    <citation type="submission" date="2022-05" db="EMBL/GenBank/DDBJ databases">
        <authorList>
            <person name="Sun H.-N."/>
        </authorList>
    </citation>
    <scope>NUCLEOTIDE SEQUENCE</scope>
    <source>
        <strain evidence="1">HB14</strain>
    </source>
</reference>
<accession>A0A9X2KTQ8</accession>
<evidence type="ECO:0000313" key="2">
    <source>
        <dbReference type="Proteomes" id="UP001139319"/>
    </source>
</evidence>
<evidence type="ECO:0000313" key="1">
    <source>
        <dbReference type="EMBL" id="MCP8900146.1"/>
    </source>
</evidence>
<keyword evidence="2" id="KW-1185">Reference proteome</keyword>
<dbReference type="EMBL" id="JAMFTH010000004">
    <property type="protein sequence ID" value="MCP8900146.1"/>
    <property type="molecule type" value="Genomic_DNA"/>
</dbReference>
<sequence>MRTDQVPQDKSTTYAGHKKLLYAQDESGRYCGVQSSGWAVEAAATLDAVALYRERARQAWQEVHAGRKSPLYFHMHHCRMDLVLLSQLTGLWRWRVKRHFAPRVFARLSPAILARYAQAMDVSPAQLTQLPEQRP</sequence>
<comment type="caution">
    <text evidence="1">The sequence shown here is derived from an EMBL/GenBank/DDBJ whole genome shotgun (WGS) entry which is preliminary data.</text>
</comment>
<reference evidence="1" key="2">
    <citation type="submission" date="2023-01" db="EMBL/GenBank/DDBJ databases">
        <title>Gilvimarinus xylanilyticus HB14 isolated from Caulerpa lentillifera aquaculture base in Hainan, China.</title>
        <authorList>
            <person name="Zhang Y.-J."/>
        </authorList>
    </citation>
    <scope>NUCLEOTIDE SEQUENCE</scope>
    <source>
        <strain evidence="1">HB14</strain>
    </source>
</reference>
<proteinExistence type="predicted"/>
<gene>
    <name evidence="1" type="ORF">M6D89_12625</name>
</gene>